<reference evidence="2" key="1">
    <citation type="submission" date="2021-01" db="EMBL/GenBank/DDBJ databases">
        <title>Whole genome shotgun sequence of Actinocatenispora rupis NBRC 107355.</title>
        <authorList>
            <person name="Komaki H."/>
            <person name="Tamura T."/>
        </authorList>
    </citation>
    <scope>NUCLEOTIDE SEQUENCE</scope>
    <source>
        <strain evidence="2">NBRC 107355</strain>
    </source>
</reference>
<proteinExistence type="predicted"/>
<evidence type="ECO:0000313" key="2">
    <source>
        <dbReference type="EMBL" id="GID11506.1"/>
    </source>
</evidence>
<comment type="caution">
    <text evidence="2">The sequence shown here is derived from an EMBL/GenBank/DDBJ whole genome shotgun (WGS) entry which is preliminary data.</text>
</comment>
<accession>A0A8J3J4K8</accession>
<dbReference type="AlphaFoldDB" id="A0A8J3J4K8"/>
<dbReference type="EMBL" id="BOMB01000012">
    <property type="protein sequence ID" value="GID11506.1"/>
    <property type="molecule type" value="Genomic_DNA"/>
</dbReference>
<dbReference type="Proteomes" id="UP000612808">
    <property type="component" value="Unassembled WGS sequence"/>
</dbReference>
<keyword evidence="3" id="KW-1185">Reference proteome</keyword>
<evidence type="ECO:0000259" key="1">
    <source>
        <dbReference type="Pfam" id="PF04149"/>
    </source>
</evidence>
<organism evidence="2 3">
    <name type="scientific">Actinocatenispora rupis</name>
    <dbReference type="NCBI Taxonomy" id="519421"/>
    <lineage>
        <taxon>Bacteria</taxon>
        <taxon>Bacillati</taxon>
        <taxon>Actinomycetota</taxon>
        <taxon>Actinomycetes</taxon>
        <taxon>Micromonosporales</taxon>
        <taxon>Micromonosporaceae</taxon>
        <taxon>Actinocatenispora</taxon>
    </lineage>
</organism>
<name>A0A8J3J4K8_9ACTN</name>
<dbReference type="InterPro" id="IPR007278">
    <property type="entry name" value="DUF397"/>
</dbReference>
<gene>
    <name evidence="2" type="ORF">Aru02nite_23950</name>
</gene>
<dbReference type="Pfam" id="PF04149">
    <property type="entry name" value="DUF397"/>
    <property type="match status" value="2"/>
</dbReference>
<feature type="domain" description="DUF397" evidence="1">
    <location>
        <begin position="32"/>
        <end position="83"/>
    </location>
</feature>
<protein>
    <submittedName>
        <fullName evidence="2">Toxin</fullName>
    </submittedName>
</protein>
<evidence type="ECO:0000313" key="3">
    <source>
        <dbReference type="Proteomes" id="UP000612808"/>
    </source>
</evidence>
<sequence length="90" mass="9552">MIVDLAGVAWRKSSRSNGQGQCLEVAGLDSPVWNKSRRSNGQGHCVEVASDARAVAVRDSKDPTGPALPFDARAWTAFAELVKTGRLDAA</sequence>
<feature type="domain" description="DUF397" evidence="1">
    <location>
        <begin position="9"/>
        <end position="28"/>
    </location>
</feature>